<dbReference type="RefSeq" id="WP_267258310.1">
    <property type="nucleotide sequence ID" value="NZ_CP084204.1"/>
</dbReference>
<accession>A0ABY6QT69</accession>
<dbReference type="EMBL" id="CP084204">
    <property type="protein sequence ID" value="UZX20389.1"/>
    <property type="molecule type" value="Genomic_DNA"/>
</dbReference>
<keyword evidence="2" id="KW-1185">Reference proteome</keyword>
<dbReference type="Proteomes" id="UP001164506">
    <property type="component" value="Chromosome"/>
</dbReference>
<organism evidence="1 2">
    <name type="scientific">Streptomyces tanashiensis</name>
    <dbReference type="NCBI Taxonomy" id="67367"/>
    <lineage>
        <taxon>Bacteria</taxon>
        <taxon>Bacillati</taxon>
        <taxon>Actinomycetota</taxon>
        <taxon>Actinomycetes</taxon>
        <taxon>Kitasatosporales</taxon>
        <taxon>Streptomycetaceae</taxon>
        <taxon>Streptomyces</taxon>
    </lineage>
</organism>
<keyword evidence="1" id="KW-0547">Nucleotide-binding</keyword>
<dbReference type="GeneID" id="95599087"/>
<dbReference type="SUPFAM" id="SSF55874">
    <property type="entry name" value="ATPase domain of HSP90 chaperone/DNA topoisomerase II/histidine kinase"/>
    <property type="match status" value="1"/>
</dbReference>
<proteinExistence type="predicted"/>
<sequence>MDRFRPWRKYMPPVAVEHASPRVQRHVVSVHVGPGAVRMATRTVSGSLTEAGIAPTTAFADSLLPVVGELVTHVVRHAANTPVTNVGITVTGGQLAVSVADDDDRLPCLDSAGVGPGLWMVSELADEYRGEVLAETAADRGGKTVMARFQIPS</sequence>
<evidence type="ECO:0000313" key="1">
    <source>
        <dbReference type="EMBL" id="UZX20389.1"/>
    </source>
</evidence>
<evidence type="ECO:0000313" key="2">
    <source>
        <dbReference type="Proteomes" id="UP001164506"/>
    </source>
</evidence>
<gene>
    <name evidence="1" type="ORF">LDH80_06550</name>
</gene>
<dbReference type="PANTHER" id="PTHR35526:SF3">
    <property type="entry name" value="ANTI-SIGMA-F FACTOR RSBW"/>
    <property type="match status" value="1"/>
</dbReference>
<dbReference type="Gene3D" id="3.30.565.10">
    <property type="entry name" value="Histidine kinase-like ATPase, C-terminal domain"/>
    <property type="match status" value="1"/>
</dbReference>
<dbReference type="InterPro" id="IPR036890">
    <property type="entry name" value="HATPase_C_sf"/>
</dbReference>
<dbReference type="PANTHER" id="PTHR35526">
    <property type="entry name" value="ANTI-SIGMA-F FACTOR RSBW-RELATED"/>
    <property type="match status" value="1"/>
</dbReference>
<keyword evidence="1" id="KW-0067">ATP-binding</keyword>
<name>A0ABY6QT69_9ACTN</name>
<dbReference type="InterPro" id="IPR050267">
    <property type="entry name" value="Anti-sigma-factor_SerPK"/>
</dbReference>
<reference evidence="1" key="1">
    <citation type="submission" date="2021-09" db="EMBL/GenBank/DDBJ databases">
        <title>Complete genome sequence and metabolic characterization of Streptomyces tanashiensis DSM 731 the producer of antibacterial Kalafungin and diverse secondary metabolites.</title>
        <authorList>
            <person name="Abbasi M.N."/>
            <person name="Anwar M.N."/>
            <person name="Alam K."/>
            <person name="Shoaib M."/>
            <person name="Lin Z."/>
            <person name="Hayat M."/>
            <person name="Ali M.I."/>
            <person name="Malik H.M.T."/>
            <person name="Ahmed I."/>
            <person name="Li A."/>
            <person name="Hailong Wang H."/>
            <person name="Zhang Y."/>
        </authorList>
    </citation>
    <scope>NUCLEOTIDE SEQUENCE</scope>
    <source>
        <strain evidence="1">Kala</strain>
    </source>
</reference>
<dbReference type="GO" id="GO:0005524">
    <property type="term" value="F:ATP binding"/>
    <property type="evidence" value="ECO:0007669"/>
    <property type="project" value="UniProtKB-KW"/>
</dbReference>
<protein>
    <submittedName>
        <fullName evidence="1">ATP-binding protein</fullName>
    </submittedName>
</protein>